<dbReference type="Proteomes" id="UP000758611">
    <property type="component" value="Unassembled WGS sequence"/>
</dbReference>
<keyword evidence="1" id="KW-0812">Transmembrane</keyword>
<reference evidence="2" key="1">
    <citation type="submission" date="2020-04" db="EMBL/GenBank/DDBJ databases">
        <title>Deep metagenomics examines the oral microbiome during advanced dental caries in children, revealing novel taxa and co-occurrences with host molecules.</title>
        <authorList>
            <person name="Baker J.L."/>
            <person name="Morton J.T."/>
            <person name="Dinis M."/>
            <person name="Alvarez R."/>
            <person name="Tran N.C."/>
            <person name="Knight R."/>
            <person name="Edlund A."/>
        </authorList>
    </citation>
    <scope>NUCLEOTIDE SEQUENCE</scope>
    <source>
        <strain evidence="2">JCVI_23_bin.11</strain>
    </source>
</reference>
<accession>A0A930DZH2</accession>
<feature type="transmembrane region" description="Helical" evidence="1">
    <location>
        <begin position="5"/>
        <end position="26"/>
    </location>
</feature>
<dbReference type="AlphaFoldDB" id="A0A930DZH2"/>
<evidence type="ECO:0000256" key="1">
    <source>
        <dbReference type="SAM" id="Phobius"/>
    </source>
</evidence>
<gene>
    <name evidence="2" type="ORF">HXM94_01085</name>
</gene>
<dbReference type="RefSeq" id="WP_278476904.1">
    <property type="nucleotide sequence ID" value="NZ_JABZRE010000002.1"/>
</dbReference>
<name>A0A930DZH2_9FIRM</name>
<dbReference type="EMBL" id="JABZRE010000002">
    <property type="protein sequence ID" value="MBF1306370.1"/>
    <property type="molecule type" value="Genomic_DNA"/>
</dbReference>
<keyword evidence="1" id="KW-1133">Transmembrane helix</keyword>
<evidence type="ECO:0000313" key="2">
    <source>
        <dbReference type="EMBL" id="MBF1306370.1"/>
    </source>
</evidence>
<proteinExistence type="predicted"/>
<organism evidence="2 3">
    <name type="scientific">Parvimonas micra</name>
    <dbReference type="NCBI Taxonomy" id="33033"/>
    <lineage>
        <taxon>Bacteria</taxon>
        <taxon>Bacillati</taxon>
        <taxon>Bacillota</taxon>
        <taxon>Tissierellia</taxon>
        <taxon>Tissierellales</taxon>
        <taxon>Peptoniphilaceae</taxon>
        <taxon>Parvimonas</taxon>
    </lineage>
</organism>
<protein>
    <submittedName>
        <fullName evidence="2">Uncharacterized protein</fullName>
    </submittedName>
</protein>
<comment type="caution">
    <text evidence="2">The sequence shown here is derived from an EMBL/GenBank/DDBJ whole genome shotgun (WGS) entry which is preliminary data.</text>
</comment>
<evidence type="ECO:0000313" key="3">
    <source>
        <dbReference type="Proteomes" id="UP000758611"/>
    </source>
</evidence>
<feature type="transmembrane region" description="Helical" evidence="1">
    <location>
        <begin position="38"/>
        <end position="60"/>
    </location>
</feature>
<keyword evidence="1" id="KW-0472">Membrane</keyword>
<sequence>MKRKIVKIILVLVGLVYFPLLFTIPATDLVFGMNQQPIIIEIIKIICGIIAFIGFSVVWLEKSKL</sequence>